<dbReference type="GO" id="GO:0006580">
    <property type="term" value="P:ethanolamine metabolic process"/>
    <property type="evidence" value="ECO:0007669"/>
    <property type="project" value="TreeGrafter"/>
</dbReference>
<dbReference type="GO" id="GO:0006644">
    <property type="term" value="P:phospholipid metabolic process"/>
    <property type="evidence" value="ECO:0007669"/>
    <property type="project" value="TreeGrafter"/>
</dbReference>
<feature type="domain" description="GP-PDE" evidence="2">
    <location>
        <begin position="90"/>
        <end position="352"/>
    </location>
</feature>
<reference evidence="3" key="1">
    <citation type="submission" date="2021-08" db="EMBL/GenBank/DDBJ databases">
        <authorList>
            <person name="Misof B."/>
            <person name="Oliver O."/>
            <person name="Podsiadlowski L."/>
            <person name="Donath A."/>
            <person name="Peters R."/>
            <person name="Mayer C."/>
            <person name="Rust J."/>
            <person name="Gunkel S."/>
            <person name="Lesny P."/>
            <person name="Martin S."/>
            <person name="Oeyen J.P."/>
            <person name="Petersen M."/>
            <person name="Panagiotis P."/>
            <person name="Wilbrandt J."/>
            <person name="Tanja T."/>
        </authorList>
    </citation>
    <scope>NUCLEOTIDE SEQUENCE</scope>
    <source>
        <strain evidence="3">GBR_01_08_01A</strain>
        <tissue evidence="3">Thorax + abdomen</tissue>
    </source>
</reference>
<keyword evidence="1" id="KW-0812">Transmembrane</keyword>
<dbReference type="PROSITE" id="PS50007">
    <property type="entry name" value="PIPLC_X_DOMAIN"/>
    <property type="match status" value="1"/>
</dbReference>
<evidence type="ECO:0000259" key="2">
    <source>
        <dbReference type="PROSITE" id="PS51704"/>
    </source>
</evidence>
<keyword evidence="1" id="KW-1133">Transmembrane helix</keyword>
<protein>
    <recommendedName>
        <fullName evidence="2">GP-PDE domain-containing protein</fullName>
    </recommendedName>
</protein>
<evidence type="ECO:0000256" key="1">
    <source>
        <dbReference type="SAM" id="Phobius"/>
    </source>
</evidence>
<feature type="transmembrane region" description="Helical" evidence="1">
    <location>
        <begin position="12"/>
        <end position="30"/>
    </location>
</feature>
<dbReference type="EMBL" id="JAIFRP010000006">
    <property type="protein sequence ID" value="KAK2587755.1"/>
    <property type="molecule type" value="Genomic_DNA"/>
</dbReference>
<dbReference type="Proteomes" id="UP001258017">
    <property type="component" value="Unassembled WGS sequence"/>
</dbReference>
<dbReference type="PANTHER" id="PTHR46320">
    <property type="entry name" value="GLYCEROPHOSPHODIESTER PHOSPHODIESTERASE 1"/>
    <property type="match status" value="1"/>
</dbReference>
<comment type="caution">
    <text evidence="3">The sequence shown here is derived from an EMBL/GenBank/DDBJ whole genome shotgun (WGS) entry which is preliminary data.</text>
</comment>
<evidence type="ECO:0000313" key="3">
    <source>
        <dbReference type="EMBL" id="KAK2587755.1"/>
    </source>
</evidence>
<dbReference type="GO" id="GO:0005886">
    <property type="term" value="C:plasma membrane"/>
    <property type="evidence" value="ECO:0007669"/>
    <property type="project" value="TreeGrafter"/>
</dbReference>
<dbReference type="SUPFAM" id="SSF51695">
    <property type="entry name" value="PLC-like phosphodiesterases"/>
    <property type="match status" value="1"/>
</dbReference>
<dbReference type="InterPro" id="IPR017946">
    <property type="entry name" value="PLC-like_Pdiesterase_TIM-brl"/>
</dbReference>
<dbReference type="GO" id="GO:0070291">
    <property type="term" value="P:N-acylethanolamine metabolic process"/>
    <property type="evidence" value="ECO:0007669"/>
    <property type="project" value="TreeGrafter"/>
</dbReference>
<gene>
    <name evidence="3" type="ORF">KPH14_003863</name>
</gene>
<dbReference type="PROSITE" id="PS51704">
    <property type="entry name" value="GP_PDE"/>
    <property type="match status" value="1"/>
</dbReference>
<name>A0AAD9RY56_9HYME</name>
<proteinExistence type="predicted"/>
<keyword evidence="4" id="KW-1185">Reference proteome</keyword>
<dbReference type="PANTHER" id="PTHR46320:SF1">
    <property type="entry name" value="GLYCEROPHOSPHODIESTER PHOSPHODIESTERASE 1"/>
    <property type="match status" value="1"/>
</dbReference>
<dbReference type="Pfam" id="PF03009">
    <property type="entry name" value="GDPD"/>
    <property type="match status" value="1"/>
</dbReference>
<dbReference type="GO" id="GO:0008889">
    <property type="term" value="F:glycerophosphodiester phosphodiesterase activity"/>
    <property type="evidence" value="ECO:0007669"/>
    <property type="project" value="TreeGrafter"/>
</dbReference>
<dbReference type="Gene3D" id="3.20.20.190">
    <property type="entry name" value="Phosphatidylinositol (PI) phosphodiesterase"/>
    <property type="match status" value="1"/>
</dbReference>
<reference evidence="3" key="2">
    <citation type="journal article" date="2023" name="Commun. Biol.">
        <title>Intrasexual cuticular hydrocarbon dimorphism in a wasp sheds light on hydrocarbon biosynthesis genes in Hymenoptera.</title>
        <authorList>
            <person name="Moris V.C."/>
            <person name="Podsiadlowski L."/>
            <person name="Martin S."/>
            <person name="Oeyen J.P."/>
            <person name="Donath A."/>
            <person name="Petersen M."/>
            <person name="Wilbrandt J."/>
            <person name="Misof B."/>
            <person name="Liedtke D."/>
            <person name="Thamm M."/>
            <person name="Scheiner R."/>
            <person name="Schmitt T."/>
            <person name="Niehuis O."/>
        </authorList>
    </citation>
    <scope>NUCLEOTIDE SEQUENCE</scope>
    <source>
        <strain evidence="3">GBR_01_08_01A</strain>
    </source>
</reference>
<sequence length="352" mass="40658">MHGTVELILNSALLWIFLEATWTVLVSILYSFHIPWIVWGSLIILIGLKLVRVPPPHASIVNEVLGVNPFFIGKETQTTDNQGDGERYCMCVIAHRGGGYDYPENSLSAFQNSKDKGCTAVELDLVLTKDNIPIVLHDPSIERVTGQKGFVSELTWDQLKELDITHNHPLRHKFPEGEKIPLFNDVLQMCMNNDQRVIIDIKETRLDVIQVILDAYKENPKLFKRVIVSSFNPIIVYLIRRKEPRIVSSLAWRPYYFSRESYLGLDGPGPARYVNPFKHLAACIMDNLYEWALPRFIYYIVGISAILLYKDIINLRVIEQWHNRGIRVMAWTQRKCRSTECITFDTLVFIKR</sequence>
<dbReference type="InterPro" id="IPR030395">
    <property type="entry name" value="GP_PDE_dom"/>
</dbReference>
<keyword evidence="1" id="KW-0472">Membrane</keyword>
<organism evidence="3 4">
    <name type="scientific">Odynerus spinipes</name>
    <dbReference type="NCBI Taxonomy" id="1348599"/>
    <lineage>
        <taxon>Eukaryota</taxon>
        <taxon>Metazoa</taxon>
        <taxon>Ecdysozoa</taxon>
        <taxon>Arthropoda</taxon>
        <taxon>Hexapoda</taxon>
        <taxon>Insecta</taxon>
        <taxon>Pterygota</taxon>
        <taxon>Neoptera</taxon>
        <taxon>Endopterygota</taxon>
        <taxon>Hymenoptera</taxon>
        <taxon>Apocrita</taxon>
        <taxon>Aculeata</taxon>
        <taxon>Vespoidea</taxon>
        <taxon>Vespidae</taxon>
        <taxon>Eumeninae</taxon>
        <taxon>Odynerus</taxon>
    </lineage>
</organism>
<evidence type="ECO:0000313" key="4">
    <source>
        <dbReference type="Proteomes" id="UP001258017"/>
    </source>
</evidence>
<dbReference type="AlphaFoldDB" id="A0AAD9RY56"/>
<accession>A0AAD9RY56</accession>